<dbReference type="Gene3D" id="3.20.80.10">
    <property type="entry name" value="Regulatory factor, effector binding domain"/>
    <property type="match status" value="1"/>
</dbReference>
<comment type="caution">
    <text evidence="2">The sequence shown here is derived from an EMBL/GenBank/DDBJ whole genome shotgun (WGS) entry which is preliminary data.</text>
</comment>
<dbReference type="SUPFAM" id="SSF55136">
    <property type="entry name" value="Probable bacterial effector-binding domain"/>
    <property type="match status" value="1"/>
</dbReference>
<evidence type="ECO:0000259" key="1">
    <source>
        <dbReference type="Pfam" id="PF06445"/>
    </source>
</evidence>
<reference evidence="2 3" key="1">
    <citation type="submission" date="2017-10" db="EMBL/GenBank/DDBJ databases">
        <title>Bacillus sp. nov., a halophilic bacterium isolated from a Keqin Lake.</title>
        <authorList>
            <person name="Wang H."/>
        </authorList>
    </citation>
    <scope>NUCLEOTIDE SEQUENCE [LARGE SCALE GENOMIC DNA]</scope>
    <source>
        <strain evidence="2 3">KQ-12</strain>
    </source>
</reference>
<sequence>MVYLDGEYKERDFEVEFCEAVETFEVETDTITFKRINSVQAVTLLHKGPYNQLGEAYAYVFKWIQDNEED</sequence>
<dbReference type="InterPro" id="IPR029442">
    <property type="entry name" value="GyrI-like"/>
</dbReference>
<organism evidence="2 3">
    <name type="scientific">Salipaludibacillus keqinensis</name>
    <dbReference type="NCBI Taxonomy" id="2045207"/>
    <lineage>
        <taxon>Bacteria</taxon>
        <taxon>Bacillati</taxon>
        <taxon>Bacillota</taxon>
        <taxon>Bacilli</taxon>
        <taxon>Bacillales</taxon>
        <taxon>Bacillaceae</taxon>
    </lineage>
</organism>
<dbReference type="OrthoDB" id="9773308at2"/>
<keyword evidence="3" id="KW-1185">Reference proteome</keyword>
<proteinExistence type="predicted"/>
<dbReference type="InterPro" id="IPR011256">
    <property type="entry name" value="Reg_factor_effector_dom_sf"/>
</dbReference>
<protein>
    <recommendedName>
        <fullName evidence="1">GyrI-like small molecule binding domain-containing protein</fullName>
    </recommendedName>
</protein>
<accession>A0A323TJT9</accession>
<dbReference type="EMBL" id="PDOD01000002">
    <property type="protein sequence ID" value="PYZ93887.1"/>
    <property type="molecule type" value="Genomic_DNA"/>
</dbReference>
<dbReference type="Proteomes" id="UP000248214">
    <property type="component" value="Unassembled WGS sequence"/>
</dbReference>
<dbReference type="AlphaFoldDB" id="A0A323TJT9"/>
<feature type="domain" description="GyrI-like small molecule binding" evidence="1">
    <location>
        <begin position="9"/>
        <end position="68"/>
    </location>
</feature>
<evidence type="ECO:0000313" key="3">
    <source>
        <dbReference type="Proteomes" id="UP000248214"/>
    </source>
</evidence>
<name>A0A323TJT9_9BACI</name>
<dbReference type="Pfam" id="PF06445">
    <property type="entry name" value="GyrI-like"/>
    <property type="match status" value="1"/>
</dbReference>
<evidence type="ECO:0000313" key="2">
    <source>
        <dbReference type="EMBL" id="PYZ93887.1"/>
    </source>
</evidence>
<gene>
    <name evidence="2" type="ORF">CR194_12175</name>
</gene>